<reference evidence="2" key="1">
    <citation type="submission" date="2020-06" db="EMBL/GenBank/DDBJ databases">
        <authorList>
            <consortium name="Plant Systems Biology data submission"/>
        </authorList>
    </citation>
    <scope>NUCLEOTIDE SEQUENCE</scope>
    <source>
        <strain evidence="2">D6</strain>
    </source>
</reference>
<dbReference type="Proteomes" id="UP001153069">
    <property type="component" value="Unassembled WGS sequence"/>
</dbReference>
<evidence type="ECO:0000313" key="3">
    <source>
        <dbReference type="Proteomes" id="UP001153069"/>
    </source>
</evidence>
<organism evidence="2 3">
    <name type="scientific">Seminavis robusta</name>
    <dbReference type="NCBI Taxonomy" id="568900"/>
    <lineage>
        <taxon>Eukaryota</taxon>
        <taxon>Sar</taxon>
        <taxon>Stramenopiles</taxon>
        <taxon>Ochrophyta</taxon>
        <taxon>Bacillariophyta</taxon>
        <taxon>Bacillariophyceae</taxon>
        <taxon>Bacillariophycidae</taxon>
        <taxon>Naviculales</taxon>
        <taxon>Naviculaceae</taxon>
        <taxon>Seminavis</taxon>
    </lineage>
</organism>
<feature type="compositionally biased region" description="Basic and acidic residues" evidence="1">
    <location>
        <begin position="25"/>
        <end position="39"/>
    </location>
</feature>
<dbReference type="EMBL" id="CAICTM010001297">
    <property type="protein sequence ID" value="CAB9522410.1"/>
    <property type="molecule type" value="Genomic_DNA"/>
</dbReference>
<comment type="caution">
    <text evidence="2">The sequence shown here is derived from an EMBL/GenBank/DDBJ whole genome shotgun (WGS) entry which is preliminary data.</text>
</comment>
<dbReference type="AlphaFoldDB" id="A0A9N8EPN3"/>
<protein>
    <submittedName>
        <fullName evidence="2">Uncharacterized protein</fullName>
    </submittedName>
</protein>
<evidence type="ECO:0000256" key="1">
    <source>
        <dbReference type="SAM" id="MobiDB-lite"/>
    </source>
</evidence>
<feature type="compositionally biased region" description="Basic and acidic residues" evidence="1">
    <location>
        <begin position="375"/>
        <end position="384"/>
    </location>
</feature>
<feature type="compositionally biased region" description="Basic residues" evidence="1">
    <location>
        <begin position="1"/>
        <end position="24"/>
    </location>
</feature>
<feature type="region of interest" description="Disordered" evidence="1">
    <location>
        <begin position="1"/>
        <end position="39"/>
    </location>
</feature>
<proteinExistence type="predicted"/>
<feature type="region of interest" description="Disordered" evidence="1">
    <location>
        <begin position="375"/>
        <end position="401"/>
    </location>
</feature>
<keyword evidence="3" id="KW-1185">Reference proteome</keyword>
<name>A0A9N8EPN3_9STRA</name>
<accession>A0A9N8EPN3</accession>
<gene>
    <name evidence="2" type="ORF">SEMRO_1299_G260681.3</name>
</gene>
<evidence type="ECO:0000313" key="2">
    <source>
        <dbReference type="EMBL" id="CAB9522410.1"/>
    </source>
</evidence>
<sequence>MSGKGGSKKKVTPRSSNRQRKSRMIGRDKDDHDKHVESLKDSEKVTYYISLYEEEKKKNEEADKEEPDEEWEPDNFDLEEALGNNTKGSNDYIAASGCFKKNTWIDKKFSSEKSEEAIAYLVLDRLGKKAFLLTGDRKKDKVIKERRAAWVAHWKDAITAIMNEQRNFVVNQMYIKTEDFCAAHGLDKMPTPEQLKAVVMREVPLEDLAQDASAQEKAAREEIKLHSSLYTEKLLPCVAGASSWFRESIRHNQLISVAKWKGKLCVPPGSEAMTLLIYENSYTRWNLCFQPGNNDCGRKKWTAPKSSKDSETKKFATKYSNSKVGNAKYGGWSNAGRRRYNALKLEVQDARAKPNAQDAEQQMLKWMLQYCGKEDHQPDPDAVNKKKKKGKRSYDDLVDCD</sequence>